<organism evidence="7 8">
    <name type="scientific">Acipenser oxyrinchus oxyrinchus</name>
    <dbReference type="NCBI Taxonomy" id="40147"/>
    <lineage>
        <taxon>Eukaryota</taxon>
        <taxon>Metazoa</taxon>
        <taxon>Chordata</taxon>
        <taxon>Craniata</taxon>
        <taxon>Vertebrata</taxon>
        <taxon>Euteleostomi</taxon>
        <taxon>Actinopterygii</taxon>
        <taxon>Chondrostei</taxon>
        <taxon>Acipenseriformes</taxon>
        <taxon>Acipenseridae</taxon>
        <taxon>Acipenser</taxon>
    </lineage>
</organism>
<dbReference type="InterPro" id="IPR016035">
    <property type="entry name" value="Acyl_Trfase/lysoPLipase"/>
</dbReference>
<comment type="caution">
    <text evidence="7">The sequence shown here is derived from an EMBL/GenBank/DDBJ whole genome shotgun (WGS) entry which is preliminary data.</text>
</comment>
<accession>A0AAD8CMM9</accession>
<evidence type="ECO:0000256" key="1">
    <source>
        <dbReference type="ARBA" id="ARBA00013279"/>
    </source>
</evidence>
<evidence type="ECO:0000313" key="8">
    <source>
        <dbReference type="Proteomes" id="UP001230051"/>
    </source>
</evidence>
<feature type="active site" description="Nucleophile" evidence="4">
    <location>
        <position position="54"/>
    </location>
</feature>
<feature type="region of interest" description="Disordered" evidence="5">
    <location>
        <begin position="292"/>
        <end position="313"/>
    </location>
</feature>
<evidence type="ECO:0000259" key="6">
    <source>
        <dbReference type="PROSITE" id="PS51635"/>
    </source>
</evidence>
<dbReference type="InterPro" id="IPR033562">
    <property type="entry name" value="PLPL"/>
</dbReference>
<keyword evidence="8" id="KW-1185">Reference proteome</keyword>
<evidence type="ECO:0000313" key="7">
    <source>
        <dbReference type="EMBL" id="KAK1152323.1"/>
    </source>
</evidence>
<dbReference type="GO" id="GO:0004806">
    <property type="term" value="F:triacylglycerol lipase activity"/>
    <property type="evidence" value="ECO:0007669"/>
    <property type="project" value="UniProtKB-EC"/>
</dbReference>
<evidence type="ECO:0000256" key="4">
    <source>
        <dbReference type="PROSITE-ProRule" id="PRU01161"/>
    </source>
</evidence>
<dbReference type="EC" id="3.1.1.3" evidence="1"/>
<dbReference type="PANTHER" id="PTHR12406">
    <property type="entry name" value="CALCIUM-INDEPENDENT PHOSPHOLIPASE A2 IPLA2 -RELATED"/>
    <property type="match status" value="1"/>
</dbReference>
<proteinExistence type="predicted"/>
<comment type="caution">
    <text evidence="4">Lacks conserved residue(s) required for the propagation of feature annotation.</text>
</comment>
<reference evidence="7" key="1">
    <citation type="submission" date="2022-02" db="EMBL/GenBank/DDBJ databases">
        <title>Atlantic sturgeon de novo genome assembly.</title>
        <authorList>
            <person name="Stock M."/>
            <person name="Klopp C."/>
            <person name="Guiguen Y."/>
            <person name="Cabau C."/>
            <person name="Parinello H."/>
            <person name="Santidrian Yebra-Pimentel E."/>
            <person name="Kuhl H."/>
            <person name="Dirks R.P."/>
            <person name="Guessner J."/>
            <person name="Wuertz S."/>
            <person name="Du K."/>
            <person name="Schartl M."/>
        </authorList>
    </citation>
    <scope>NUCLEOTIDE SEQUENCE</scope>
    <source>
        <strain evidence="7">STURGEONOMICS-FGT-2020</strain>
        <tissue evidence="7">Whole blood</tissue>
    </source>
</reference>
<keyword evidence="3 4" id="KW-0443">Lipid metabolism</keyword>
<evidence type="ECO:0000256" key="2">
    <source>
        <dbReference type="ARBA" id="ARBA00022801"/>
    </source>
</evidence>
<feature type="active site" description="Proton acceptor" evidence="4">
    <location>
        <position position="173"/>
    </location>
</feature>
<dbReference type="InterPro" id="IPR002641">
    <property type="entry name" value="PNPLA_dom"/>
</dbReference>
<feature type="short sequence motif" description="GXSXG" evidence="4">
    <location>
        <begin position="52"/>
        <end position="56"/>
    </location>
</feature>
<sequence length="647" mass="71130">MSAEAGGVQSGGPPFSISFSGSGFMVVYQFGATQCLLDLAPEVIRAAPKVYGASAGSLAAAAVVCGANMERLRDEIVAAALQVRRHFLGPLHPSFSLFKVLKSCLLRSLPENAHELATGRLHVSMTRLADGENILVSDFQSREDLVQALLCSCFVPVYCGLVPPSFRGQRYIDGGFTNMQPSQEACLTVTVSPFAGEMDICPQDPTLSSYNLAVSGTNFQLTLQNCTRMADALFPPTGKALKQMYYRGYQDAIVFLQKHDLMAPQSPAESCSHSAASLHCSGGTALPAMQSSLQREGGDSNTTPTCADDSSDESEELDWTLGSMEQTLYHSLPAWVQGALLCNIVGKLGLLGFLSSFLPARLASYILLPYTLPVFLTYSLSQRVLRWLVALPEEMFWFWQEMKHFTHFMRNVFIQSVQQQLLQSLVSRLSLSPVLSLLSPPFEEDSAGIPTLRRHSTLRLHLSGSSSLDLQALDLHGASNDVLAFAFKLDLQLEVEQKPDRPTLNRGSSLPWGGALPLGFRARSLPEITFLDVEDSTEETLPQQLCISQTRKRSSIHWSPEPVTSEDNCEGDTRETLPELLCISQTRKRSSIHWSPEPVTSEDNCEGDTRETLPELLCNSQTRKRSSIHWSPEPVTSEDNCEELTQI</sequence>
<dbReference type="GO" id="GO:0019433">
    <property type="term" value="P:triglyceride catabolic process"/>
    <property type="evidence" value="ECO:0007669"/>
    <property type="project" value="TreeGrafter"/>
</dbReference>
<evidence type="ECO:0000256" key="3">
    <source>
        <dbReference type="ARBA" id="ARBA00023098"/>
    </source>
</evidence>
<dbReference type="Pfam" id="PF01734">
    <property type="entry name" value="Patatin"/>
    <property type="match status" value="1"/>
</dbReference>
<name>A0AAD8CMM9_ACIOX</name>
<dbReference type="PROSITE" id="PS51635">
    <property type="entry name" value="PNPLA"/>
    <property type="match status" value="1"/>
</dbReference>
<dbReference type="GO" id="GO:0005811">
    <property type="term" value="C:lipid droplet"/>
    <property type="evidence" value="ECO:0007669"/>
    <property type="project" value="TreeGrafter"/>
</dbReference>
<dbReference type="Gene3D" id="3.40.1090.10">
    <property type="entry name" value="Cytosolic phospholipase A2 catalytic domain"/>
    <property type="match status" value="1"/>
</dbReference>
<evidence type="ECO:0000256" key="5">
    <source>
        <dbReference type="SAM" id="MobiDB-lite"/>
    </source>
</evidence>
<feature type="region of interest" description="Disordered" evidence="5">
    <location>
        <begin position="627"/>
        <end position="647"/>
    </location>
</feature>
<dbReference type="GO" id="GO:0055088">
    <property type="term" value="P:lipid homeostasis"/>
    <property type="evidence" value="ECO:0007669"/>
    <property type="project" value="TreeGrafter"/>
</dbReference>
<dbReference type="FunFam" id="3.40.1090.10:FF:000003">
    <property type="entry name" value="Patatin-like phospholipase domain-containing protein 2"/>
    <property type="match status" value="1"/>
</dbReference>
<protein>
    <recommendedName>
        <fullName evidence="1">triacylglycerol lipase</fullName>
        <ecNumber evidence="1">3.1.1.3</ecNumber>
    </recommendedName>
</protein>
<dbReference type="GO" id="GO:0016020">
    <property type="term" value="C:membrane"/>
    <property type="evidence" value="ECO:0007669"/>
    <property type="project" value="TreeGrafter"/>
</dbReference>
<dbReference type="PANTHER" id="PTHR12406:SF46">
    <property type="entry name" value="PATATIN-LIKE PHOSPHOLIPASE DOMAIN-CONTAINING PROTEIN 2"/>
    <property type="match status" value="1"/>
</dbReference>
<feature type="compositionally biased region" description="Polar residues" evidence="5">
    <location>
        <begin position="292"/>
        <end position="305"/>
    </location>
</feature>
<dbReference type="Proteomes" id="UP001230051">
    <property type="component" value="Unassembled WGS sequence"/>
</dbReference>
<dbReference type="GO" id="GO:0005737">
    <property type="term" value="C:cytoplasm"/>
    <property type="evidence" value="ECO:0007669"/>
    <property type="project" value="TreeGrafter"/>
</dbReference>
<gene>
    <name evidence="7" type="primary">Pnpla2</name>
    <name evidence="7" type="ORF">AOXY_G31567</name>
</gene>
<keyword evidence="4" id="KW-0442">Lipid degradation</keyword>
<keyword evidence="2 4" id="KW-0378">Hydrolase</keyword>
<dbReference type="AlphaFoldDB" id="A0AAD8CMM9"/>
<feature type="short sequence motif" description="DGA/G" evidence="4">
    <location>
        <begin position="173"/>
        <end position="175"/>
    </location>
</feature>
<dbReference type="EMBL" id="JAGXEW010000047">
    <property type="protein sequence ID" value="KAK1152323.1"/>
    <property type="molecule type" value="Genomic_DNA"/>
</dbReference>
<feature type="domain" description="PNPLA" evidence="6">
    <location>
        <begin position="17"/>
        <end position="186"/>
    </location>
</feature>
<dbReference type="SUPFAM" id="SSF52151">
    <property type="entry name" value="FabD/lysophospholipase-like"/>
    <property type="match status" value="1"/>
</dbReference>